<feature type="transmembrane region" description="Helical" evidence="11">
    <location>
        <begin position="227"/>
        <end position="246"/>
    </location>
</feature>
<feature type="domain" description="G-protein coupled receptors family 1 profile" evidence="12">
    <location>
        <begin position="22"/>
        <end position="285"/>
    </location>
</feature>
<evidence type="ECO:0000256" key="6">
    <source>
        <dbReference type="ARBA" id="ARBA00023136"/>
    </source>
</evidence>
<evidence type="ECO:0000256" key="4">
    <source>
        <dbReference type="ARBA" id="ARBA00022989"/>
    </source>
</evidence>
<reference evidence="13" key="1">
    <citation type="submission" date="2022-01" db="EMBL/GenBank/DDBJ databases">
        <title>Genome Sequence Resource for Two Populations of Ditylenchus destructor, the Migratory Endoparasitic Phytonematode.</title>
        <authorList>
            <person name="Zhang H."/>
            <person name="Lin R."/>
            <person name="Xie B."/>
        </authorList>
    </citation>
    <scope>NUCLEOTIDE SEQUENCE</scope>
    <source>
        <strain evidence="13">BazhouSP</strain>
    </source>
</reference>
<feature type="region of interest" description="Disordered" evidence="10">
    <location>
        <begin position="328"/>
        <end position="363"/>
    </location>
</feature>
<dbReference type="AlphaFoldDB" id="A0AAD4MYS1"/>
<comment type="subcellular location">
    <subcellularLocation>
        <location evidence="1">Cell membrane</location>
        <topology evidence="1">Multi-pass membrane protein</topology>
    </subcellularLocation>
</comment>
<feature type="transmembrane region" description="Helical" evidence="11">
    <location>
        <begin position="6"/>
        <end position="31"/>
    </location>
</feature>
<sequence length="378" mass="42706">MESLIIIYAIADLCLALHITVSNLLVIVVFLRQKHVRTPTNTYIFSLAVADFLVGSLGIPATVYSVLTRQPSHFLSCLSVHLILCVLCTVSTFHMLSIAIDKYLTICCKRCQLFDNTHHSSRQVRANRFIFLSWVAGSAIGSMPLVDAFGFASQRMPYFLGECHFTVVVDYRYLVYVIFFATIILPFLVIAYCYAAIYSTIRIEERQIKCLLRASERQRRIHKRRKLVRILLILVLTYAFCWYPLYLLNTADFFLPAELFHSGPTATLLTVLLSHLNCSLNPLIYAYGVPGFKRSLKRFLPEWTCKHGNANSLLPPIKCPSLATRSKRKSTSGEAEDGHGWDNGQNADDALVRNSTTSSSGGFPVRDTSSLQFWVKQI</sequence>
<dbReference type="GO" id="GO:0005886">
    <property type="term" value="C:plasma membrane"/>
    <property type="evidence" value="ECO:0007669"/>
    <property type="project" value="UniProtKB-SubCell"/>
</dbReference>
<dbReference type="PROSITE" id="PS50262">
    <property type="entry name" value="G_PROTEIN_RECEP_F1_2"/>
    <property type="match status" value="1"/>
</dbReference>
<dbReference type="Gene3D" id="1.20.1070.10">
    <property type="entry name" value="Rhodopsin 7-helix transmembrane proteins"/>
    <property type="match status" value="1"/>
</dbReference>
<feature type="transmembrane region" description="Helical" evidence="11">
    <location>
        <begin position="43"/>
        <end position="67"/>
    </location>
</feature>
<keyword evidence="3 11" id="KW-0812">Transmembrane</keyword>
<dbReference type="PANTHER" id="PTHR24246:SF27">
    <property type="entry name" value="ADENOSINE RECEPTOR, ISOFORM A"/>
    <property type="match status" value="1"/>
</dbReference>
<dbReference type="SUPFAM" id="SSF81321">
    <property type="entry name" value="Family A G protein-coupled receptor-like"/>
    <property type="match status" value="1"/>
</dbReference>
<dbReference type="GO" id="GO:0004930">
    <property type="term" value="F:G protein-coupled receptor activity"/>
    <property type="evidence" value="ECO:0007669"/>
    <property type="project" value="UniProtKB-KW"/>
</dbReference>
<dbReference type="PANTHER" id="PTHR24246">
    <property type="entry name" value="OLFACTORY RECEPTOR AND ADENOSINE RECEPTOR"/>
    <property type="match status" value="1"/>
</dbReference>
<dbReference type="Proteomes" id="UP001201812">
    <property type="component" value="Unassembled WGS sequence"/>
</dbReference>
<dbReference type="InterPro" id="IPR017452">
    <property type="entry name" value="GPCR_Rhodpsn_7TM"/>
</dbReference>
<dbReference type="InterPro" id="IPR000276">
    <property type="entry name" value="GPCR_Rhodpsn"/>
</dbReference>
<feature type="transmembrane region" description="Helical" evidence="11">
    <location>
        <begin position="129"/>
        <end position="153"/>
    </location>
</feature>
<keyword evidence="2" id="KW-1003">Cell membrane</keyword>
<organism evidence="13 14">
    <name type="scientific">Ditylenchus destructor</name>
    <dbReference type="NCBI Taxonomy" id="166010"/>
    <lineage>
        <taxon>Eukaryota</taxon>
        <taxon>Metazoa</taxon>
        <taxon>Ecdysozoa</taxon>
        <taxon>Nematoda</taxon>
        <taxon>Chromadorea</taxon>
        <taxon>Rhabditida</taxon>
        <taxon>Tylenchina</taxon>
        <taxon>Tylenchomorpha</taxon>
        <taxon>Sphaerularioidea</taxon>
        <taxon>Anguinidae</taxon>
        <taxon>Anguininae</taxon>
        <taxon>Ditylenchus</taxon>
    </lineage>
</organism>
<dbReference type="Pfam" id="PF00001">
    <property type="entry name" value="7tm_1"/>
    <property type="match status" value="1"/>
</dbReference>
<evidence type="ECO:0000256" key="8">
    <source>
        <dbReference type="ARBA" id="ARBA00023180"/>
    </source>
</evidence>
<feature type="transmembrane region" description="Helical" evidence="11">
    <location>
        <begin position="73"/>
        <end position="100"/>
    </location>
</feature>
<evidence type="ECO:0000313" key="13">
    <source>
        <dbReference type="EMBL" id="KAI1711879.1"/>
    </source>
</evidence>
<accession>A0AAD4MYS1</accession>
<feature type="transmembrane region" description="Helical" evidence="11">
    <location>
        <begin position="266"/>
        <end position="288"/>
    </location>
</feature>
<evidence type="ECO:0000259" key="12">
    <source>
        <dbReference type="PROSITE" id="PS50262"/>
    </source>
</evidence>
<name>A0AAD4MYS1_9BILA</name>
<evidence type="ECO:0000256" key="10">
    <source>
        <dbReference type="SAM" id="MobiDB-lite"/>
    </source>
</evidence>
<gene>
    <name evidence="13" type="ORF">DdX_09839</name>
</gene>
<evidence type="ECO:0000256" key="2">
    <source>
        <dbReference type="ARBA" id="ARBA00022475"/>
    </source>
</evidence>
<keyword evidence="8" id="KW-0325">Glycoprotein</keyword>
<protein>
    <submittedName>
        <fullName evidence="13">7 transmembrane receptor (Rhodopsin family) domain-containing protein</fullName>
    </submittedName>
</protein>
<evidence type="ECO:0000256" key="5">
    <source>
        <dbReference type="ARBA" id="ARBA00023040"/>
    </source>
</evidence>
<keyword evidence="5" id="KW-0297">G-protein coupled receptor</keyword>
<evidence type="ECO:0000256" key="1">
    <source>
        <dbReference type="ARBA" id="ARBA00004651"/>
    </source>
</evidence>
<keyword evidence="6 11" id="KW-0472">Membrane</keyword>
<evidence type="ECO:0000313" key="14">
    <source>
        <dbReference type="Proteomes" id="UP001201812"/>
    </source>
</evidence>
<feature type="compositionally biased region" description="Polar residues" evidence="10">
    <location>
        <begin position="353"/>
        <end position="363"/>
    </location>
</feature>
<keyword evidence="14" id="KW-1185">Reference proteome</keyword>
<evidence type="ECO:0000256" key="9">
    <source>
        <dbReference type="ARBA" id="ARBA00023224"/>
    </source>
</evidence>
<keyword evidence="7 13" id="KW-0675">Receptor</keyword>
<evidence type="ECO:0000256" key="3">
    <source>
        <dbReference type="ARBA" id="ARBA00022692"/>
    </source>
</evidence>
<keyword evidence="9" id="KW-0807">Transducer</keyword>
<feature type="transmembrane region" description="Helical" evidence="11">
    <location>
        <begin position="173"/>
        <end position="197"/>
    </location>
</feature>
<dbReference type="EMBL" id="JAKKPZ010000020">
    <property type="protein sequence ID" value="KAI1711879.1"/>
    <property type="molecule type" value="Genomic_DNA"/>
</dbReference>
<proteinExistence type="predicted"/>
<evidence type="ECO:0000256" key="11">
    <source>
        <dbReference type="SAM" id="Phobius"/>
    </source>
</evidence>
<evidence type="ECO:0000256" key="7">
    <source>
        <dbReference type="ARBA" id="ARBA00023170"/>
    </source>
</evidence>
<keyword evidence="4 11" id="KW-1133">Transmembrane helix</keyword>
<comment type="caution">
    <text evidence="13">The sequence shown here is derived from an EMBL/GenBank/DDBJ whole genome shotgun (WGS) entry which is preliminary data.</text>
</comment>
<dbReference type="PRINTS" id="PR00237">
    <property type="entry name" value="GPCRRHODOPSN"/>
</dbReference>